<sequence length="507" mass="59245">MFVDIPFLRITYLIICISFFELIKTFYGQPLYETGLTILFFLSVLLTFSIIARSISILIFMYEMLDGASWIFTHSGLSLQVIMAFDSNWCGENHYSFIIGLCILIVSILIMSFNPFIGKKIRKISFHQYVIFMVAFLIFLYPFVTNFYGGIFPFDEMGELPPYLKNIFFNKIEAYLKNPIQVNFSNQKKNLIILEIESLEQQILGRFNKFYPEALPFLSNLSKHGLFVQKMESQRYTAWSVASLFAAQCNLPLLMTQNAAYNSARFHMLDQHRCVGDYLNKSGYHLVSYLSNVFIGKFRQLLEKHHWIVHDFKSHGYKLDWELFNFLGDSIIPNLSKKENQPFVLHIANADTHPYPKWTIDKRCKNRFPHYSRMMRSFDCVDQILEGFMDKVKKSGILKNTEVVIYGDHILMGRLYKGAYILEPRNIVLMLPFRKDQVIRKPTTIYDLAPTFMDVIGADYSPHFPFGASLLSKRIGIPPSGAHLRFIYDYFSSYMKWNKNMLYVIPK</sequence>
<reference evidence="8" key="1">
    <citation type="submission" date="2016-10" db="EMBL/GenBank/DDBJ databases">
        <authorList>
            <person name="Benchimol M."/>
            <person name="Almeida L.G."/>
            <person name="Vasconcelos A.T."/>
            <person name="Perreira-Neves A."/>
            <person name="Rosa I.A."/>
            <person name="Tasca T."/>
            <person name="Bogo M.R."/>
            <person name="de Souza W."/>
        </authorList>
    </citation>
    <scope>NUCLEOTIDE SEQUENCE [LARGE SCALE GENOMIC DNA]</scope>
    <source>
        <strain evidence="8">K</strain>
    </source>
</reference>
<proteinExistence type="predicted"/>
<dbReference type="Pfam" id="PF00884">
    <property type="entry name" value="Sulfatase"/>
    <property type="match status" value="1"/>
</dbReference>
<evidence type="ECO:0000259" key="7">
    <source>
        <dbReference type="Pfam" id="PF00884"/>
    </source>
</evidence>
<protein>
    <recommendedName>
        <fullName evidence="7">Sulfatase N-terminal domain-containing protein</fullName>
    </recommendedName>
</protein>
<dbReference type="RefSeq" id="XP_068361002.1">
    <property type="nucleotide sequence ID" value="XM_068503389.1"/>
</dbReference>
<dbReference type="EMBL" id="MLAK01000684">
    <property type="protein sequence ID" value="OHT07866.1"/>
    <property type="molecule type" value="Genomic_DNA"/>
</dbReference>
<organism evidence="8 9">
    <name type="scientific">Tritrichomonas foetus</name>
    <dbReference type="NCBI Taxonomy" id="1144522"/>
    <lineage>
        <taxon>Eukaryota</taxon>
        <taxon>Metamonada</taxon>
        <taxon>Parabasalia</taxon>
        <taxon>Tritrichomonadida</taxon>
        <taxon>Tritrichomonadidae</taxon>
        <taxon>Tritrichomonas</taxon>
    </lineage>
</organism>
<keyword evidence="9" id="KW-1185">Reference proteome</keyword>
<dbReference type="PANTHER" id="PTHR47371:SF3">
    <property type="entry name" value="PHOSPHOGLYCEROL TRANSFERASE I"/>
    <property type="match status" value="1"/>
</dbReference>
<comment type="caution">
    <text evidence="8">The sequence shown here is derived from an EMBL/GenBank/DDBJ whole genome shotgun (WGS) entry which is preliminary data.</text>
</comment>
<evidence type="ECO:0000256" key="2">
    <source>
        <dbReference type="ARBA" id="ARBA00022475"/>
    </source>
</evidence>
<dbReference type="Proteomes" id="UP000179807">
    <property type="component" value="Unassembled WGS sequence"/>
</dbReference>
<dbReference type="InterPro" id="IPR017850">
    <property type="entry name" value="Alkaline_phosphatase_core_sf"/>
</dbReference>
<dbReference type="AlphaFoldDB" id="A0A1J4KA72"/>
<accession>A0A1J4KA72</accession>
<dbReference type="GO" id="GO:0005886">
    <property type="term" value="C:plasma membrane"/>
    <property type="evidence" value="ECO:0007669"/>
    <property type="project" value="UniProtKB-SubCell"/>
</dbReference>
<feature type="domain" description="Sulfatase N-terminal" evidence="7">
    <location>
        <begin position="189"/>
        <end position="457"/>
    </location>
</feature>
<comment type="subcellular location">
    <subcellularLocation>
        <location evidence="1">Cell membrane</location>
        <topology evidence="1">Multi-pass membrane protein</topology>
    </subcellularLocation>
</comment>
<keyword evidence="5 6" id="KW-0472">Membrane</keyword>
<dbReference type="Gene3D" id="3.40.720.10">
    <property type="entry name" value="Alkaline Phosphatase, subunit A"/>
    <property type="match status" value="1"/>
</dbReference>
<feature type="transmembrane region" description="Helical" evidence="6">
    <location>
        <begin position="67"/>
        <end position="85"/>
    </location>
</feature>
<feature type="transmembrane region" description="Helical" evidence="6">
    <location>
        <begin position="39"/>
        <end position="60"/>
    </location>
</feature>
<dbReference type="VEuPathDB" id="TrichDB:TRFO_23816"/>
<name>A0A1J4KA72_9EUKA</name>
<dbReference type="SUPFAM" id="SSF53649">
    <property type="entry name" value="Alkaline phosphatase-like"/>
    <property type="match status" value="1"/>
</dbReference>
<evidence type="ECO:0000313" key="8">
    <source>
        <dbReference type="EMBL" id="OHT07866.1"/>
    </source>
</evidence>
<dbReference type="GeneID" id="94838093"/>
<dbReference type="InterPro" id="IPR000917">
    <property type="entry name" value="Sulfatase_N"/>
</dbReference>
<evidence type="ECO:0000256" key="4">
    <source>
        <dbReference type="ARBA" id="ARBA00022989"/>
    </source>
</evidence>
<keyword evidence="4 6" id="KW-1133">Transmembrane helix</keyword>
<evidence type="ECO:0000313" key="9">
    <source>
        <dbReference type="Proteomes" id="UP000179807"/>
    </source>
</evidence>
<feature type="transmembrane region" description="Helical" evidence="6">
    <location>
        <begin position="129"/>
        <end position="151"/>
    </location>
</feature>
<evidence type="ECO:0000256" key="1">
    <source>
        <dbReference type="ARBA" id="ARBA00004651"/>
    </source>
</evidence>
<keyword evidence="2" id="KW-1003">Cell membrane</keyword>
<evidence type="ECO:0000256" key="3">
    <source>
        <dbReference type="ARBA" id="ARBA00022692"/>
    </source>
</evidence>
<feature type="transmembrane region" description="Helical" evidence="6">
    <location>
        <begin position="97"/>
        <end position="117"/>
    </location>
</feature>
<keyword evidence="3 6" id="KW-0812">Transmembrane</keyword>
<dbReference type="InterPro" id="IPR050448">
    <property type="entry name" value="OpgB/LTA_synthase_biosynth"/>
</dbReference>
<dbReference type="OrthoDB" id="96314at2759"/>
<evidence type="ECO:0000256" key="6">
    <source>
        <dbReference type="SAM" id="Phobius"/>
    </source>
</evidence>
<evidence type="ECO:0000256" key="5">
    <source>
        <dbReference type="ARBA" id="ARBA00023136"/>
    </source>
</evidence>
<gene>
    <name evidence="8" type="ORF">TRFO_23816</name>
</gene>
<feature type="transmembrane region" description="Helical" evidence="6">
    <location>
        <begin position="7"/>
        <end position="27"/>
    </location>
</feature>
<dbReference type="PANTHER" id="PTHR47371">
    <property type="entry name" value="LIPOTEICHOIC ACID SYNTHASE"/>
    <property type="match status" value="1"/>
</dbReference>